<feature type="compositionally biased region" description="Low complexity" evidence="1">
    <location>
        <begin position="823"/>
        <end position="848"/>
    </location>
</feature>
<feature type="compositionally biased region" description="Polar residues" evidence="1">
    <location>
        <begin position="733"/>
        <end position="757"/>
    </location>
</feature>
<feature type="compositionally biased region" description="Polar residues" evidence="1">
    <location>
        <begin position="579"/>
        <end position="593"/>
    </location>
</feature>
<sequence length="965" mass="105037">MGGGIKSKFKFPVPGRSSKKQQAQTLAVPVPLSKAQRILGADGINIGSSRLTVDPSRAWETSSTGGISISISESSVSEAAHDIGLEKEDGRTARWEEESAIIPRHNRSAHGSAHRGLVGSRSPYISGNESRDNITNTSTRGRQMSSSTIDTHYDAAKMPLAISQQTSNSAMAKGLPTKVNELLDIDGSLAGPQTMKKKKPAKLDFSRLRPKGHKDRTWNSPNTEPILGNNYVMRSPSSMAQTPRSPMMSGPTVEEHQRTPRKLMKQHTDQQSRSKGVTEATGLHQLYHHYEQMSFQDEQQFAEEVEPEHLAAYSERSTDRPRPASIFTHSLIAPMPATLPRGQDARSNHSRNNSHDSRITASIAESTTGLQVHSASRGDYAGSISSRHTRTSKASPSSRSLLESDRLQSSVLSLSDSSDDEAIDPTSSTASHREGVVHDDIPEYPVQNRIPQNFNHLHGTASPRKFTPSLNQVDEHLAVKSAPRAQTSRLPSNYTGRSSQSSMNTLTSAYPTVPFTPDSRMSSRSAETIDTLVFAHQAGYSVQEARAMSFVPLASTVETASNASLTDDVHHLEKALLRQNSTATSRVSHSSDQPTPPLSPNSMEFYMPSRESLQRQAMANGSSEAHNARMMAVTRQEEMLLAALRQKRAKMRETTISESEEDGTSQADISTRDSPQNAKRSSPANNREALGPLVNPWPKRASSLFVAGSQGNHRDTDQQFSSHNGSHDIEVPSTASRSDATDRASISATGSTSLTTPDSRRGRISSYLDHPIGGTNTRDTSLDFSDDYMDDSDGEDLVVNERRSSRMQSRRDSASGPVRGHRSGSTGNRRGSSSYSSRSQIDSISTDSLGASAKGRRLRGVPEVDSRPPYIEYEDDDDLSDLGLDGFPQPPMPPPSWPLPPRPGKPSIKNPNNPPSANFLHPSSAMQQGLSPERKIGHIKSKRSMVRLSAVGSPTSPMPWSGDDN</sequence>
<feature type="region of interest" description="Disordered" evidence="1">
    <location>
        <begin position="483"/>
        <end position="505"/>
    </location>
</feature>
<feature type="compositionally biased region" description="Polar residues" evidence="1">
    <location>
        <begin position="359"/>
        <end position="374"/>
    </location>
</feature>
<feature type="compositionally biased region" description="Basic and acidic residues" evidence="1">
    <location>
        <begin position="799"/>
        <end position="813"/>
    </location>
</feature>
<feature type="compositionally biased region" description="Pro residues" evidence="1">
    <location>
        <begin position="888"/>
        <end position="904"/>
    </location>
</feature>
<dbReference type="Proteomes" id="UP001305414">
    <property type="component" value="Unassembled WGS sequence"/>
</dbReference>
<feature type="compositionally biased region" description="Polar residues" evidence="1">
    <location>
        <begin position="484"/>
        <end position="505"/>
    </location>
</feature>
<feature type="compositionally biased region" description="Polar residues" evidence="1">
    <location>
        <begin position="123"/>
        <end position="146"/>
    </location>
</feature>
<feature type="region of interest" description="Disordered" evidence="1">
    <location>
        <begin position="579"/>
        <end position="605"/>
    </location>
</feature>
<feature type="compositionally biased region" description="Low complexity" evidence="1">
    <location>
        <begin position="407"/>
        <end position="416"/>
    </location>
</feature>
<gene>
    <name evidence="2" type="ORF">RRF57_001784</name>
</gene>
<comment type="caution">
    <text evidence="2">The sequence shown here is derived from an EMBL/GenBank/DDBJ whole genome shotgun (WGS) entry which is preliminary data.</text>
</comment>
<evidence type="ECO:0000313" key="2">
    <source>
        <dbReference type="EMBL" id="KAK5626069.1"/>
    </source>
</evidence>
<dbReference type="AlphaFoldDB" id="A0AAN7UHJ2"/>
<feature type="region of interest" description="Disordered" evidence="1">
    <location>
        <begin position="210"/>
        <end position="277"/>
    </location>
</feature>
<feature type="region of interest" description="Disordered" evidence="1">
    <location>
        <begin position="651"/>
        <end position="965"/>
    </location>
</feature>
<feature type="region of interest" description="Disordered" evidence="1">
    <location>
        <begin position="107"/>
        <end position="146"/>
    </location>
</feature>
<feature type="compositionally biased region" description="Polar residues" evidence="1">
    <location>
        <begin position="664"/>
        <end position="685"/>
    </location>
</feature>
<protein>
    <submittedName>
        <fullName evidence="2">Uncharacterized protein</fullName>
    </submittedName>
</protein>
<feature type="region of interest" description="Disordered" evidence="1">
    <location>
        <begin position="1"/>
        <end position="28"/>
    </location>
</feature>
<reference evidence="2 3" key="1">
    <citation type="submission" date="2023-10" db="EMBL/GenBank/DDBJ databases">
        <title>Draft genome sequence of Xylaria bambusicola isolate GMP-LS, the root and basal stem rot pathogen of sugarcane in Indonesia.</title>
        <authorList>
            <person name="Selvaraj P."/>
            <person name="Muralishankar V."/>
            <person name="Muruganantham S."/>
            <person name="Sp S."/>
            <person name="Haryani S."/>
            <person name="Lau K.J.X."/>
            <person name="Naqvi N.I."/>
        </authorList>
    </citation>
    <scope>NUCLEOTIDE SEQUENCE [LARGE SCALE GENOMIC DNA]</scope>
    <source>
        <strain evidence="2">GMP-LS</strain>
    </source>
</reference>
<name>A0AAN7UHJ2_9PEZI</name>
<evidence type="ECO:0000313" key="3">
    <source>
        <dbReference type="Proteomes" id="UP001305414"/>
    </source>
</evidence>
<proteinExistence type="predicted"/>
<evidence type="ECO:0000256" key="1">
    <source>
        <dbReference type="SAM" id="MobiDB-lite"/>
    </source>
</evidence>
<feature type="compositionally biased region" description="Basic and acidic residues" evidence="1">
    <location>
        <begin position="343"/>
        <end position="358"/>
    </location>
</feature>
<accession>A0AAN7UHJ2</accession>
<feature type="compositionally biased region" description="Acidic residues" evidence="1">
    <location>
        <begin position="784"/>
        <end position="798"/>
    </location>
</feature>
<feature type="compositionally biased region" description="Polar residues" evidence="1">
    <location>
        <begin position="235"/>
        <end position="244"/>
    </location>
</feature>
<keyword evidence="3" id="KW-1185">Reference proteome</keyword>
<feature type="compositionally biased region" description="Polar residues" evidence="1">
    <location>
        <begin position="392"/>
        <end position="401"/>
    </location>
</feature>
<feature type="region of interest" description="Disordered" evidence="1">
    <location>
        <begin position="329"/>
        <end position="437"/>
    </location>
</feature>
<dbReference type="EMBL" id="JAWHQM010000003">
    <property type="protein sequence ID" value="KAK5626069.1"/>
    <property type="molecule type" value="Genomic_DNA"/>
</dbReference>
<organism evidence="2 3">
    <name type="scientific">Xylaria bambusicola</name>
    <dbReference type="NCBI Taxonomy" id="326684"/>
    <lineage>
        <taxon>Eukaryota</taxon>
        <taxon>Fungi</taxon>
        <taxon>Dikarya</taxon>
        <taxon>Ascomycota</taxon>
        <taxon>Pezizomycotina</taxon>
        <taxon>Sordariomycetes</taxon>
        <taxon>Xylariomycetidae</taxon>
        <taxon>Xylariales</taxon>
        <taxon>Xylariaceae</taxon>
        <taxon>Xylaria</taxon>
    </lineage>
</organism>